<evidence type="ECO:0000256" key="1">
    <source>
        <dbReference type="SAM" id="Coils"/>
    </source>
</evidence>
<accession>A0A3B1DPI9</accession>
<evidence type="ECO:0000313" key="2">
    <source>
        <dbReference type="EMBL" id="VAX38034.1"/>
    </source>
</evidence>
<sequence>MIVPMKKVHVVVQKKDIVAALENLRDLGTVHVEHQEALTGYQLTERREEVKILMQALEILKQNKVSVEQKLCTDWTESVNKVLELSAEIERYTESMFKRQTLISQWDVWGDFNPKDIRDLENKGFYVQLCECSVKEYVDPPEGVILEDIGMVGGVKRMVAIMQEKCELPFTIVALPSMGLLEMRLLQKQEQEKVEQIRQKIQEEACYVQSLEKSMAECQSILEFEEVEKGMREDGELALLKGFCPANTAEAIEQKVK</sequence>
<name>A0A3B1DPI9_9ZZZZ</name>
<keyword evidence="1" id="KW-0175">Coiled coil</keyword>
<protein>
    <recommendedName>
        <fullName evidence="3">V-type ATP synthase subunit I</fullName>
    </recommendedName>
</protein>
<gene>
    <name evidence="2" type="ORF">MNBD_UNCLBAC01-732</name>
</gene>
<organism evidence="2">
    <name type="scientific">hydrothermal vent metagenome</name>
    <dbReference type="NCBI Taxonomy" id="652676"/>
    <lineage>
        <taxon>unclassified sequences</taxon>
        <taxon>metagenomes</taxon>
        <taxon>ecological metagenomes</taxon>
    </lineage>
</organism>
<dbReference type="EMBL" id="UOGJ01000148">
    <property type="protein sequence ID" value="VAX38034.1"/>
    <property type="molecule type" value="Genomic_DNA"/>
</dbReference>
<feature type="coiled-coil region" evidence="1">
    <location>
        <begin position="43"/>
        <end position="70"/>
    </location>
</feature>
<dbReference type="AlphaFoldDB" id="A0A3B1DPI9"/>
<reference evidence="2" key="1">
    <citation type="submission" date="2018-06" db="EMBL/GenBank/DDBJ databases">
        <authorList>
            <person name="Zhirakovskaya E."/>
        </authorList>
    </citation>
    <scope>NUCLEOTIDE SEQUENCE</scope>
</reference>
<evidence type="ECO:0008006" key="3">
    <source>
        <dbReference type="Google" id="ProtNLM"/>
    </source>
</evidence>
<feature type="non-terminal residue" evidence="2">
    <location>
        <position position="257"/>
    </location>
</feature>
<proteinExistence type="predicted"/>